<dbReference type="EMBL" id="CP000916">
    <property type="protein sequence ID" value="ACM22304.1"/>
    <property type="molecule type" value="Genomic_DNA"/>
</dbReference>
<comment type="cofactor">
    <cofactor evidence="1">
        <name>pyridoxal 5'-phosphate</name>
        <dbReference type="ChEBI" id="CHEBI:597326"/>
    </cofactor>
</comment>
<dbReference type="PANTHER" id="PTHR48077:SF6">
    <property type="entry name" value="TRYPTOPHAN SYNTHASE"/>
    <property type="match status" value="1"/>
</dbReference>
<dbReference type="GO" id="GO:0005737">
    <property type="term" value="C:cytoplasm"/>
    <property type="evidence" value="ECO:0007669"/>
    <property type="project" value="TreeGrafter"/>
</dbReference>
<evidence type="ECO:0000313" key="3">
    <source>
        <dbReference type="EMBL" id="ACM22304.1"/>
    </source>
</evidence>
<dbReference type="HOGENOM" id="CLU_1895214_0_0_0"/>
<evidence type="ECO:0000256" key="1">
    <source>
        <dbReference type="ARBA" id="ARBA00001933"/>
    </source>
</evidence>
<dbReference type="PROSITE" id="PS00168">
    <property type="entry name" value="TRP_SYNTHASE_BETA"/>
    <property type="match status" value="1"/>
</dbReference>
<dbReference type="PANTHER" id="PTHR48077">
    <property type="entry name" value="TRYPTOPHAN SYNTHASE-RELATED"/>
    <property type="match status" value="1"/>
</dbReference>
<proteinExistence type="predicted"/>
<dbReference type="KEGG" id="tna:CTN_0129"/>
<dbReference type="GO" id="GO:0004834">
    <property type="term" value="F:tryptophan synthase activity"/>
    <property type="evidence" value="ECO:0007669"/>
    <property type="project" value="InterPro"/>
</dbReference>
<dbReference type="InterPro" id="IPR006653">
    <property type="entry name" value="Trp_synth_b_CS"/>
</dbReference>
<dbReference type="AlphaFoldDB" id="B9KBA9"/>
<protein>
    <submittedName>
        <fullName evidence="3">Tryptophan synthase beta chain 2</fullName>
    </submittedName>
</protein>
<reference evidence="3 4" key="1">
    <citation type="journal article" date="2009" name="Biosci. Biotechnol. Biochem.">
        <title>WeGAS: a web-based microbial genome annotation system.</title>
        <authorList>
            <person name="Lee D."/>
            <person name="Seo H."/>
            <person name="Park C."/>
            <person name="Park K."/>
        </authorList>
    </citation>
    <scope>NUCLEOTIDE SEQUENCE [LARGE SCALE GENOMIC DNA]</scope>
    <source>
        <strain evidence="4">ATCC 49049 / DSM 4359 / NBRC 107923 / NS-E</strain>
    </source>
</reference>
<dbReference type="STRING" id="309803.CTN_0129"/>
<keyword evidence="4" id="KW-1185">Reference proteome</keyword>
<dbReference type="eggNOG" id="COG1350">
    <property type="taxonomic scope" value="Bacteria"/>
</dbReference>
<dbReference type="SUPFAM" id="SSF53686">
    <property type="entry name" value="Tryptophan synthase beta subunit-like PLP-dependent enzymes"/>
    <property type="match status" value="1"/>
</dbReference>
<sequence length="154" mass="18285">MCSDQLFSPQWRLYHRRRGIMRVVVNLKPEEIPRYWYNVLADLPFKLDPPLDPETKKPVSPEKLSVIFPMSLIEQEVSEERFIEIPEPVLREYAVYRPTPLIRATFLEEYLQTPARIYYKYEGVSPTGSHKPNTAIAQAYYRKLARKHNPFMRS</sequence>
<accession>B9KBA9</accession>
<dbReference type="InterPro" id="IPR036052">
    <property type="entry name" value="TrpB-like_PALP_sf"/>
</dbReference>
<dbReference type="GO" id="GO:0052684">
    <property type="term" value="F:L-serine hydro-lyase (adding indole, L-tryptophan-forming) activity"/>
    <property type="evidence" value="ECO:0007669"/>
    <property type="project" value="TreeGrafter"/>
</dbReference>
<dbReference type="Gene3D" id="3.40.50.1100">
    <property type="match status" value="2"/>
</dbReference>
<dbReference type="Proteomes" id="UP000000445">
    <property type="component" value="Chromosome"/>
</dbReference>
<dbReference type="InterPro" id="IPR023026">
    <property type="entry name" value="Trp_synth_beta/beta-like"/>
</dbReference>
<keyword evidence="2" id="KW-0663">Pyridoxal phosphate</keyword>
<evidence type="ECO:0000313" key="4">
    <source>
        <dbReference type="Proteomes" id="UP000000445"/>
    </source>
</evidence>
<gene>
    <name evidence="3" type="ordered locus">CTN_0129</name>
</gene>
<evidence type="ECO:0000256" key="2">
    <source>
        <dbReference type="ARBA" id="ARBA00022898"/>
    </source>
</evidence>
<organism evidence="3 4">
    <name type="scientific">Thermotoga neapolitana (strain ATCC 49049 / DSM 4359 / NBRC 107923 / NS-E)</name>
    <dbReference type="NCBI Taxonomy" id="309803"/>
    <lineage>
        <taxon>Bacteria</taxon>
        <taxon>Thermotogati</taxon>
        <taxon>Thermotogota</taxon>
        <taxon>Thermotogae</taxon>
        <taxon>Thermotogales</taxon>
        <taxon>Thermotogaceae</taxon>
        <taxon>Thermotoga</taxon>
    </lineage>
</organism>
<name>B9KBA9_THENN</name>